<gene>
    <name evidence="1" type="ORF">HHL08_03225</name>
</gene>
<sequence>MEDRTLIERLARHLAAADPSGWQARIEDAASILAIVKEPDAAMREAGDVGTWGAMIDAALRARWAIAQPAADLSESGGADEEGEIMMTSDVVGHDPADWVHLHHGQEKTI</sequence>
<dbReference type="EMBL" id="JABBFV010000001">
    <property type="protein sequence ID" value="NML09166.1"/>
    <property type="molecule type" value="Genomic_DNA"/>
</dbReference>
<evidence type="ECO:0000313" key="2">
    <source>
        <dbReference type="Proteomes" id="UP000519023"/>
    </source>
</evidence>
<keyword evidence="2" id="KW-1185">Reference proteome</keyword>
<evidence type="ECO:0000313" key="1">
    <source>
        <dbReference type="EMBL" id="NML09166.1"/>
    </source>
</evidence>
<dbReference type="AlphaFoldDB" id="A0A7X9WSM3"/>
<reference evidence="1 2" key="1">
    <citation type="submission" date="2020-04" db="EMBL/GenBank/DDBJ databases">
        <title>Sphingobium sp. AR-3-1 isolated from Arctic soil.</title>
        <authorList>
            <person name="Dahal R.H."/>
            <person name="Chaudhary D.K."/>
        </authorList>
    </citation>
    <scope>NUCLEOTIDE SEQUENCE [LARGE SCALE GENOMIC DNA]</scope>
    <source>
        <strain evidence="1 2">AR-3-1</strain>
    </source>
</reference>
<accession>A0A7X9WSM3</accession>
<comment type="caution">
    <text evidence="1">The sequence shown here is derived from an EMBL/GenBank/DDBJ whole genome shotgun (WGS) entry which is preliminary data.</text>
</comment>
<name>A0A7X9WSM3_9SPHN</name>
<proteinExistence type="predicted"/>
<protein>
    <submittedName>
        <fullName evidence="1">Uncharacterized protein</fullName>
    </submittedName>
</protein>
<organism evidence="1 2">
    <name type="scientific">Sphingobium psychrophilum</name>
    <dbReference type="NCBI Taxonomy" id="2728834"/>
    <lineage>
        <taxon>Bacteria</taxon>
        <taxon>Pseudomonadati</taxon>
        <taxon>Pseudomonadota</taxon>
        <taxon>Alphaproteobacteria</taxon>
        <taxon>Sphingomonadales</taxon>
        <taxon>Sphingomonadaceae</taxon>
        <taxon>Sphingobium</taxon>
    </lineage>
</organism>
<dbReference type="Proteomes" id="UP000519023">
    <property type="component" value="Unassembled WGS sequence"/>
</dbReference>